<name>A0A7E5WJ24_TRINI</name>
<keyword evidence="2" id="KW-1185">Reference proteome</keyword>
<feature type="region of interest" description="Disordered" evidence="1">
    <location>
        <begin position="94"/>
        <end position="125"/>
    </location>
</feature>
<feature type="region of interest" description="Disordered" evidence="1">
    <location>
        <begin position="175"/>
        <end position="212"/>
    </location>
</feature>
<dbReference type="Proteomes" id="UP000322000">
    <property type="component" value="Chromosome 2"/>
</dbReference>
<sequence length="212" mass="23954">MLKRLNIPGLTLKDIPKKIKNFRSSYYQELKRIRNSLNAGDEGKVYIPKVSWFSLADEYLSSIWSERHHKYYRPKDELKLLIRGKDVHFERRKKLKPSVDKTNENSSNEKIEVTQASSSSNTEGPVDELESFGKYIAASLRSMPKEFSIIAKTELQNTLSDVELRIMRQATSSRACDPLGGASTSSFDHNSSGCVSPSSDSCLSSLKIELDN</sequence>
<evidence type="ECO:0000313" key="2">
    <source>
        <dbReference type="Proteomes" id="UP000322000"/>
    </source>
</evidence>
<evidence type="ECO:0000256" key="1">
    <source>
        <dbReference type="SAM" id="MobiDB-lite"/>
    </source>
</evidence>
<reference evidence="3" key="1">
    <citation type="submission" date="2025-08" db="UniProtKB">
        <authorList>
            <consortium name="RefSeq"/>
        </authorList>
    </citation>
    <scope>IDENTIFICATION</scope>
</reference>
<dbReference type="KEGG" id="tnl:113502685"/>
<accession>A0A7E5WJ24</accession>
<proteinExistence type="predicted"/>
<protein>
    <submittedName>
        <fullName evidence="3">Uncharacterized protein LOC113502685</fullName>
    </submittedName>
</protein>
<feature type="compositionally biased region" description="Basic and acidic residues" evidence="1">
    <location>
        <begin position="97"/>
        <end position="112"/>
    </location>
</feature>
<gene>
    <name evidence="3" type="primary">LOC113502685</name>
</gene>
<feature type="compositionally biased region" description="Polar residues" evidence="1">
    <location>
        <begin position="113"/>
        <end position="123"/>
    </location>
</feature>
<feature type="compositionally biased region" description="Low complexity" evidence="1">
    <location>
        <begin position="191"/>
        <end position="205"/>
    </location>
</feature>
<dbReference type="PANTHER" id="PTHR21505">
    <property type="entry name" value="MADF DOMAIN-CONTAINING PROTEIN-RELATED"/>
    <property type="match status" value="1"/>
</dbReference>
<evidence type="ECO:0000313" key="3">
    <source>
        <dbReference type="RefSeq" id="XP_026740141.1"/>
    </source>
</evidence>
<dbReference type="AlphaFoldDB" id="A0A7E5WJ24"/>
<dbReference type="OrthoDB" id="6629625at2759"/>
<dbReference type="InParanoid" id="A0A7E5WJ24"/>
<dbReference type="GeneID" id="113502685"/>
<dbReference type="RefSeq" id="XP_026740141.1">
    <property type="nucleotide sequence ID" value="XM_026884340.1"/>
</dbReference>
<organism evidence="2 3">
    <name type="scientific">Trichoplusia ni</name>
    <name type="common">Cabbage looper</name>
    <dbReference type="NCBI Taxonomy" id="7111"/>
    <lineage>
        <taxon>Eukaryota</taxon>
        <taxon>Metazoa</taxon>
        <taxon>Ecdysozoa</taxon>
        <taxon>Arthropoda</taxon>
        <taxon>Hexapoda</taxon>
        <taxon>Insecta</taxon>
        <taxon>Pterygota</taxon>
        <taxon>Neoptera</taxon>
        <taxon>Endopterygota</taxon>
        <taxon>Lepidoptera</taxon>
        <taxon>Glossata</taxon>
        <taxon>Ditrysia</taxon>
        <taxon>Noctuoidea</taxon>
        <taxon>Noctuidae</taxon>
        <taxon>Plusiinae</taxon>
        <taxon>Trichoplusia</taxon>
    </lineage>
</organism>
<dbReference type="PANTHER" id="PTHR21505:SF8">
    <property type="entry name" value="DPT-YFP REPRESSOR BY OVEREXPRESSION, ISOFORM D-RELATED"/>
    <property type="match status" value="1"/>
</dbReference>